<dbReference type="Proteomes" id="UP000799779">
    <property type="component" value="Unassembled WGS sequence"/>
</dbReference>
<dbReference type="EMBL" id="ML977628">
    <property type="protein sequence ID" value="KAF1996181.1"/>
    <property type="molecule type" value="Genomic_DNA"/>
</dbReference>
<dbReference type="InterPro" id="IPR000182">
    <property type="entry name" value="GNAT_dom"/>
</dbReference>
<evidence type="ECO:0000259" key="1">
    <source>
        <dbReference type="PROSITE" id="PS51186"/>
    </source>
</evidence>
<dbReference type="PROSITE" id="PS51186">
    <property type="entry name" value="GNAT"/>
    <property type="match status" value="1"/>
</dbReference>
<evidence type="ECO:0000313" key="2">
    <source>
        <dbReference type="EMBL" id="KAF1996181.1"/>
    </source>
</evidence>
<proteinExistence type="predicted"/>
<evidence type="ECO:0000313" key="3">
    <source>
        <dbReference type="Proteomes" id="UP000799779"/>
    </source>
</evidence>
<dbReference type="Pfam" id="PF13508">
    <property type="entry name" value="Acetyltransf_7"/>
    <property type="match status" value="1"/>
</dbReference>
<gene>
    <name evidence="2" type="ORF">P154DRAFT_566208</name>
</gene>
<feature type="domain" description="N-acetyltransferase" evidence="1">
    <location>
        <begin position="17"/>
        <end position="201"/>
    </location>
</feature>
<dbReference type="CDD" id="cd04301">
    <property type="entry name" value="NAT_SF"/>
    <property type="match status" value="1"/>
</dbReference>
<sequence length="284" mass="31007">MRDPTTNAKALEATQTYAFRNATLEDIPALKTVIEQSLRGLSTNDYSQDELDGSIGFLFGPDTLLIHDSTYFILHPSSSPSTICACGGWSFRQTLFGADSAPGRLPATRPLTSRASIRAIFTHPDFARQGLGTMVMRYCEEKAQGAGYRGLEMGSTLTGVGLYERCGYVKSGREDTVVRCPNGAGIRVVHMAGYWRIIQVPKVAGPSGGNEMQRVRNVLPKHLPQYLHGLFLCLIVCLAVNLARHFAHGSDEENATSGEKVGVIETLKDRIVSSSRRGVEKELD</sequence>
<accession>A0A6A5W7V7</accession>
<dbReference type="GO" id="GO:0016747">
    <property type="term" value="F:acyltransferase activity, transferring groups other than amino-acyl groups"/>
    <property type="evidence" value="ECO:0007669"/>
    <property type="project" value="InterPro"/>
</dbReference>
<dbReference type="Gene3D" id="3.40.630.30">
    <property type="match status" value="1"/>
</dbReference>
<organism evidence="2 3">
    <name type="scientific">Amniculicola lignicola CBS 123094</name>
    <dbReference type="NCBI Taxonomy" id="1392246"/>
    <lineage>
        <taxon>Eukaryota</taxon>
        <taxon>Fungi</taxon>
        <taxon>Dikarya</taxon>
        <taxon>Ascomycota</taxon>
        <taxon>Pezizomycotina</taxon>
        <taxon>Dothideomycetes</taxon>
        <taxon>Pleosporomycetidae</taxon>
        <taxon>Pleosporales</taxon>
        <taxon>Amniculicolaceae</taxon>
        <taxon>Amniculicola</taxon>
    </lineage>
</organism>
<dbReference type="SUPFAM" id="SSF55729">
    <property type="entry name" value="Acyl-CoA N-acyltransferases (Nat)"/>
    <property type="match status" value="1"/>
</dbReference>
<protein>
    <recommendedName>
        <fullName evidence="1">N-acetyltransferase domain-containing protein</fullName>
    </recommendedName>
</protein>
<dbReference type="OrthoDB" id="41532at2759"/>
<reference evidence="2" key="1">
    <citation type="journal article" date="2020" name="Stud. Mycol.">
        <title>101 Dothideomycetes genomes: a test case for predicting lifestyles and emergence of pathogens.</title>
        <authorList>
            <person name="Haridas S."/>
            <person name="Albert R."/>
            <person name="Binder M."/>
            <person name="Bloem J."/>
            <person name="Labutti K."/>
            <person name="Salamov A."/>
            <person name="Andreopoulos B."/>
            <person name="Baker S."/>
            <person name="Barry K."/>
            <person name="Bills G."/>
            <person name="Bluhm B."/>
            <person name="Cannon C."/>
            <person name="Castanera R."/>
            <person name="Culley D."/>
            <person name="Daum C."/>
            <person name="Ezra D."/>
            <person name="Gonzalez J."/>
            <person name="Henrissat B."/>
            <person name="Kuo A."/>
            <person name="Liang C."/>
            <person name="Lipzen A."/>
            <person name="Lutzoni F."/>
            <person name="Magnuson J."/>
            <person name="Mondo S."/>
            <person name="Nolan M."/>
            <person name="Ohm R."/>
            <person name="Pangilinan J."/>
            <person name="Park H.-J."/>
            <person name="Ramirez L."/>
            <person name="Alfaro M."/>
            <person name="Sun H."/>
            <person name="Tritt A."/>
            <person name="Yoshinaga Y."/>
            <person name="Zwiers L.-H."/>
            <person name="Turgeon B."/>
            <person name="Goodwin S."/>
            <person name="Spatafora J."/>
            <person name="Crous P."/>
            <person name="Grigoriev I."/>
        </authorList>
    </citation>
    <scope>NUCLEOTIDE SEQUENCE</scope>
    <source>
        <strain evidence="2">CBS 123094</strain>
    </source>
</reference>
<dbReference type="InterPro" id="IPR016181">
    <property type="entry name" value="Acyl_CoA_acyltransferase"/>
</dbReference>
<keyword evidence="3" id="KW-1185">Reference proteome</keyword>
<dbReference type="AlphaFoldDB" id="A0A6A5W7V7"/>
<name>A0A6A5W7V7_9PLEO</name>